<feature type="transmembrane region" description="Helical" evidence="2">
    <location>
        <begin position="1261"/>
        <end position="1281"/>
    </location>
</feature>
<organism evidence="3 4">
    <name type="scientific">Bodo saltans</name>
    <name type="common">Flagellated protozoan</name>
    <dbReference type="NCBI Taxonomy" id="75058"/>
    <lineage>
        <taxon>Eukaryota</taxon>
        <taxon>Discoba</taxon>
        <taxon>Euglenozoa</taxon>
        <taxon>Kinetoplastea</taxon>
        <taxon>Metakinetoplastina</taxon>
        <taxon>Eubodonida</taxon>
        <taxon>Bodonidae</taxon>
        <taxon>Bodo</taxon>
    </lineage>
</organism>
<keyword evidence="2" id="KW-1133">Transmembrane helix</keyword>
<protein>
    <submittedName>
        <fullName evidence="3">Transmembrane protein, putative</fullName>
    </submittedName>
</protein>
<gene>
    <name evidence="3" type="ORF">BSAL_25990</name>
</gene>
<dbReference type="EMBL" id="CYKH01001811">
    <property type="protein sequence ID" value="CUG90300.1"/>
    <property type="molecule type" value="Genomic_DNA"/>
</dbReference>
<proteinExistence type="predicted"/>
<dbReference type="Proteomes" id="UP000051952">
    <property type="component" value="Unassembled WGS sequence"/>
</dbReference>
<feature type="compositionally biased region" description="Polar residues" evidence="1">
    <location>
        <begin position="795"/>
        <end position="828"/>
    </location>
</feature>
<feature type="transmembrane region" description="Helical" evidence="2">
    <location>
        <begin position="1234"/>
        <end position="1254"/>
    </location>
</feature>
<reference evidence="4" key="1">
    <citation type="submission" date="2015-09" db="EMBL/GenBank/DDBJ databases">
        <authorList>
            <consortium name="Pathogen Informatics"/>
        </authorList>
    </citation>
    <scope>NUCLEOTIDE SEQUENCE [LARGE SCALE GENOMIC DNA]</scope>
    <source>
        <strain evidence="4">Lake Konstanz</strain>
    </source>
</reference>
<feature type="compositionally biased region" description="Low complexity" evidence="1">
    <location>
        <begin position="1487"/>
        <end position="1498"/>
    </location>
</feature>
<feature type="region of interest" description="Disordered" evidence="1">
    <location>
        <begin position="1476"/>
        <end position="1516"/>
    </location>
</feature>
<name>A0A0S4JIC4_BODSA</name>
<keyword evidence="2 3" id="KW-0812">Transmembrane</keyword>
<evidence type="ECO:0000313" key="3">
    <source>
        <dbReference type="EMBL" id="CUG90300.1"/>
    </source>
</evidence>
<feature type="transmembrane region" description="Helical" evidence="2">
    <location>
        <begin position="1073"/>
        <end position="1094"/>
    </location>
</feature>
<evidence type="ECO:0000256" key="2">
    <source>
        <dbReference type="SAM" id="Phobius"/>
    </source>
</evidence>
<sequence>MLQCSDAACNTAAATSANCILSAATTVYPGHCAQKVCSQMYTTFDTCIFDPDCSWNATSKKCRENLCTLYDDATSCGLVSACNWDNTVDPNVCSETKCAYTNMTICAQDPYCYVYTYNQQPKQECLQRSCTFHADEASCEEDVDSSCWWDNINLVNAPHCREDHCSMMPTAAYCTSTGSQYGQAHNCLWISTYYNDECAGYRNQPQCISSWNCLWRTTGSCVSAPSCAEQRCKDPDLGTNAANCTRDPLCTFTTACALKVGCPALSVSQVLCASDSTCMWDTSFSPAGCNFHPCRQYTNSGACPSTCSWSTTLSLCLTPACSTYTTAATCVASGLYCFWGQDNTCVDARYSGCKATDFVFLVDGSADALMPAGRQKQAMTGVFEDMLEWVTYAPLTGTTAGTPVSASTTSHRVGVLKSGDNQYTCASAGCRLTGSVAQYRADSKYLITSPHTNVMQTSVMDMVAPNITAMFANSGSRNKILIILAISPIYHISPSMANVFSANGITVLGISLNDDPMVTESLRYFVPEPKNNYLTATLIDTFDAFVMDELCMPFSIFSPFTATQAVIDTTIVTTCRTLPGPLCATKPFCDWNSTGEVRCSNGGCPQLNCIALHSELSRGGYQCDNCVVVLGAVRCDLMTYNPAQRGTCGPAHCSLLSLALCSLDSSCFWNATRRQCLRSLCVAANATACEMQQSCLWDTFTGVCFADPCVIYNPALCAEKSSMCESFDGGQLLCKISACPYNASECRDRPAPNPLCAWNPTSQRCQLRSTLPTESSTSSLSSSKSTAYSASPSLQKSSQKLTVLSSTINSRPTRTSGTVTTSPSGMSPVTSLSASSISYSVSHTYSSTALRSSQKLTLPSCTANAHTTPTGSSGSASGSPRASLSTSFVYSVSPTNDVAALCRCYSTRVAIVIPQQNCSLCASHNVTSMVMLGPTNATVSAGSPSALTTPLVPRCKHVLCGAVVGASCGQSMDGRCNAVRIHNPFPKHHSSLWTQLCPVVRGCSRSRPWSAASTRRKRDDSRDVGLWLSIAGGVGSGSVARIYTSRNLVLCSYGSLTGLFGVPTNCEGNDGTAGNLVAASCGLVIVLVLCLVIATSKSQCSAPSRTLFTDAMKRLAFPSCLMSLFLTILPTTAGMSIIQLVAAATNSACDSVNGALGVLGLLCCIAVAASTIHVFIWTKRNMETCKVRHRAKSSRLLRRLLGPLMARRYKWKRNDSLSNHEDRHVALILQEYRFVWFFSLDTMILLVIGVLAGVAQASGEVAVCAGCGLATTVLYLIEAIVCAIKRPFTTVFSHVYCVCAGCGLATTVLYLIEAIVCAIKRPFTTVFSHVYCILTLVLSALSVALQTANLIMQWGGSTDYDTLSLLVSSSVCDLCIIGISFVRLILDLLELFHALRRLITCHEEHRANHSESQISTTFLDLKNDDEADEKDLFFNDGFDMMMVGYEDVPVAPDFFDALSFEKGNEIEVVGVEPPDIKKESSFENPINRISSNNNNSSSRGGGGGKSSSLLMRRSSS</sequence>
<feature type="compositionally biased region" description="Low complexity" evidence="1">
    <location>
        <begin position="771"/>
        <end position="794"/>
    </location>
</feature>
<accession>A0A0S4JIC4</accession>
<feature type="region of interest" description="Disordered" evidence="1">
    <location>
        <begin position="771"/>
        <end position="828"/>
    </location>
</feature>
<feature type="transmembrane region" description="Helical" evidence="2">
    <location>
        <begin position="1326"/>
        <end position="1345"/>
    </location>
</feature>
<keyword evidence="2" id="KW-0472">Membrane</keyword>
<feature type="transmembrane region" description="Helical" evidence="2">
    <location>
        <begin position="1365"/>
        <end position="1386"/>
    </location>
</feature>
<feature type="transmembrane region" description="Helical" evidence="2">
    <location>
        <begin position="1115"/>
        <end position="1142"/>
    </location>
</feature>
<feature type="region of interest" description="Disordered" evidence="1">
    <location>
        <begin position="861"/>
        <end position="880"/>
    </location>
</feature>
<feature type="transmembrane region" description="Helical" evidence="2">
    <location>
        <begin position="1293"/>
        <end position="1319"/>
    </location>
</feature>
<feature type="compositionally biased region" description="Low complexity" evidence="1">
    <location>
        <begin position="1506"/>
        <end position="1516"/>
    </location>
</feature>
<evidence type="ECO:0000313" key="4">
    <source>
        <dbReference type="Proteomes" id="UP000051952"/>
    </source>
</evidence>
<keyword evidence="4" id="KW-1185">Reference proteome</keyword>
<dbReference type="VEuPathDB" id="TriTrypDB:BSAL_25990"/>
<feature type="compositionally biased region" description="Low complexity" evidence="1">
    <location>
        <begin position="867"/>
        <end position="880"/>
    </location>
</feature>
<feature type="transmembrane region" description="Helical" evidence="2">
    <location>
        <begin position="1154"/>
        <end position="1176"/>
    </location>
</feature>
<evidence type="ECO:0000256" key="1">
    <source>
        <dbReference type="SAM" id="MobiDB-lite"/>
    </source>
</evidence>
<feature type="non-terminal residue" evidence="3">
    <location>
        <position position="1516"/>
    </location>
</feature>